<dbReference type="AlphaFoldDB" id="A0A397IMC3"/>
<keyword evidence="2" id="KW-1185">Reference proteome</keyword>
<dbReference type="EMBL" id="PQFF01000211">
    <property type="protein sequence ID" value="RHZ73870.1"/>
    <property type="molecule type" value="Genomic_DNA"/>
</dbReference>
<dbReference type="Proteomes" id="UP000266861">
    <property type="component" value="Unassembled WGS sequence"/>
</dbReference>
<name>A0A397IMC3_9GLOM</name>
<gene>
    <name evidence="1" type="ORF">Glove_228g93</name>
</gene>
<evidence type="ECO:0000313" key="2">
    <source>
        <dbReference type="Proteomes" id="UP000266861"/>
    </source>
</evidence>
<sequence length="84" mass="9657">MLHCGLSQQLANVFPLMMSSSGFTWILTRNSLRMFSDADLNNTAAKYWICGSCHWRCYALSFVDNPSLKFDHGYPADTMRNITW</sequence>
<proteinExistence type="predicted"/>
<organism evidence="1 2">
    <name type="scientific">Diversispora epigaea</name>
    <dbReference type="NCBI Taxonomy" id="1348612"/>
    <lineage>
        <taxon>Eukaryota</taxon>
        <taxon>Fungi</taxon>
        <taxon>Fungi incertae sedis</taxon>
        <taxon>Mucoromycota</taxon>
        <taxon>Glomeromycotina</taxon>
        <taxon>Glomeromycetes</taxon>
        <taxon>Diversisporales</taxon>
        <taxon>Diversisporaceae</taxon>
        <taxon>Diversispora</taxon>
    </lineage>
</organism>
<protein>
    <submittedName>
        <fullName evidence="1">Uncharacterized protein</fullName>
    </submittedName>
</protein>
<evidence type="ECO:0000313" key="1">
    <source>
        <dbReference type="EMBL" id="RHZ73870.1"/>
    </source>
</evidence>
<reference evidence="1 2" key="1">
    <citation type="submission" date="2018-08" db="EMBL/GenBank/DDBJ databases">
        <title>Genome and evolution of the arbuscular mycorrhizal fungus Diversispora epigaea (formerly Glomus versiforme) and its bacterial endosymbionts.</title>
        <authorList>
            <person name="Sun X."/>
            <person name="Fei Z."/>
            <person name="Harrison M."/>
        </authorList>
    </citation>
    <scope>NUCLEOTIDE SEQUENCE [LARGE SCALE GENOMIC DNA]</scope>
    <source>
        <strain evidence="1 2">IT104</strain>
    </source>
</reference>
<accession>A0A397IMC3</accession>
<comment type="caution">
    <text evidence="1">The sequence shown here is derived from an EMBL/GenBank/DDBJ whole genome shotgun (WGS) entry which is preliminary data.</text>
</comment>